<evidence type="ECO:0000313" key="6">
    <source>
        <dbReference type="EMBL" id="EHO17330.1"/>
    </source>
</evidence>
<keyword evidence="4" id="KW-0326">Glycosidase</keyword>
<dbReference type="AlphaFoldDB" id="A0AA36Y5L0"/>
<dbReference type="Pfam" id="PF00933">
    <property type="entry name" value="Glyco_hydro_3"/>
    <property type="match status" value="1"/>
</dbReference>
<dbReference type="PRINTS" id="PR00133">
    <property type="entry name" value="GLHYDRLASE3"/>
</dbReference>
<dbReference type="InterPro" id="IPR019800">
    <property type="entry name" value="Glyco_hydro_3_AS"/>
</dbReference>
<proteinExistence type="inferred from homology"/>
<dbReference type="InterPro" id="IPR026891">
    <property type="entry name" value="Fn3-like"/>
</dbReference>
<dbReference type="GeneID" id="86940694"/>
<dbReference type="Pfam" id="PF01915">
    <property type="entry name" value="Glyco_hydro_3_C"/>
    <property type="match status" value="1"/>
</dbReference>
<reference evidence="6 7" key="1">
    <citation type="submission" date="2011-10" db="EMBL/GenBank/DDBJ databases">
        <title>The Genome Sequence of Lachnospiraceae bacterium ACC2.</title>
        <authorList>
            <consortium name="The Broad Institute Genome Sequencing Platform"/>
            <person name="Earl A."/>
            <person name="Ward D."/>
            <person name="Feldgarden M."/>
            <person name="Gevers D."/>
            <person name="Sizova M."/>
            <person name="Hazen A."/>
            <person name="Epstein S."/>
            <person name="Young S.K."/>
            <person name="Zeng Q."/>
            <person name="Gargeya S."/>
            <person name="Fitzgerald M."/>
            <person name="Haas B."/>
            <person name="Abouelleil A."/>
            <person name="Alvarado L."/>
            <person name="Arachchi H.M."/>
            <person name="Berlin A."/>
            <person name="Brown A."/>
            <person name="Chapman S.B."/>
            <person name="Chen Z."/>
            <person name="Dunbar C."/>
            <person name="Freedman E."/>
            <person name="Gearin G."/>
            <person name="Goldberg J."/>
            <person name="Griggs A."/>
            <person name="Gujja S."/>
            <person name="Heiman D."/>
            <person name="Howarth C."/>
            <person name="Larson L."/>
            <person name="Lui A."/>
            <person name="MacDonald P.J.P."/>
            <person name="Montmayeur A."/>
            <person name="Murphy C."/>
            <person name="Neiman D."/>
            <person name="Pearson M."/>
            <person name="Priest M."/>
            <person name="Roberts A."/>
            <person name="Saif S."/>
            <person name="Shea T."/>
            <person name="Shenoy N."/>
            <person name="Sisk P."/>
            <person name="Stolte C."/>
            <person name="Sykes S."/>
            <person name="Wortman J."/>
            <person name="Nusbaum C."/>
            <person name="Birren B."/>
        </authorList>
    </citation>
    <scope>NUCLEOTIDE SEQUENCE [LARGE SCALE GENOMIC DNA]</scope>
    <source>
        <strain evidence="6 7">ACC2</strain>
    </source>
</reference>
<evidence type="ECO:0000259" key="5">
    <source>
        <dbReference type="SMART" id="SM01217"/>
    </source>
</evidence>
<name>A0AA36Y5L0_9FIRM</name>
<feature type="domain" description="Fibronectin type III-like" evidence="5">
    <location>
        <begin position="584"/>
        <end position="654"/>
    </location>
</feature>
<dbReference type="InterPro" id="IPR036962">
    <property type="entry name" value="Glyco_hydro_3_N_sf"/>
</dbReference>
<evidence type="ECO:0000256" key="2">
    <source>
        <dbReference type="ARBA" id="ARBA00022801"/>
    </source>
</evidence>
<dbReference type="SMART" id="SM01217">
    <property type="entry name" value="Fn3_like"/>
    <property type="match status" value="1"/>
</dbReference>
<dbReference type="Pfam" id="PF14310">
    <property type="entry name" value="Fn3-like"/>
    <property type="match status" value="1"/>
</dbReference>
<dbReference type="PANTHER" id="PTHR42715">
    <property type="entry name" value="BETA-GLUCOSIDASE"/>
    <property type="match status" value="1"/>
</dbReference>
<dbReference type="SUPFAM" id="SSF51445">
    <property type="entry name" value="(Trans)glycosidases"/>
    <property type="match status" value="1"/>
</dbReference>
<dbReference type="RefSeq" id="WP_009532762.1">
    <property type="nucleotide sequence ID" value="NZ_JH590862.1"/>
</dbReference>
<dbReference type="Gene3D" id="3.40.50.1700">
    <property type="entry name" value="Glycoside hydrolase family 3 C-terminal domain"/>
    <property type="match status" value="1"/>
</dbReference>
<keyword evidence="7" id="KW-1185">Reference proteome</keyword>
<evidence type="ECO:0000313" key="7">
    <source>
        <dbReference type="Proteomes" id="UP000018466"/>
    </source>
</evidence>
<dbReference type="InterPro" id="IPR036881">
    <property type="entry name" value="Glyco_hydro_3_C_sf"/>
</dbReference>
<dbReference type="Gene3D" id="2.60.40.10">
    <property type="entry name" value="Immunoglobulins"/>
    <property type="match status" value="1"/>
</dbReference>
<protein>
    <recommendedName>
        <fullName evidence="5">Fibronectin type III-like domain-containing protein</fullName>
    </recommendedName>
</protein>
<gene>
    <name evidence="6" type="ORF">HMPREF9623_00929</name>
</gene>
<sequence length="814" mass="89870">MKGKKTEMPETCIGRLGLLEKAALLSGGGAWKSRALPRRGLPALFFSDGPHGLRKQEGVGDHLGLNASCPATCFPTAATVANSWDTELAEAVGEALGGEARSQGVDILLGPGLNIKRSPLCGRNFEYFSEDPYLSGKLAAAYVRGIQRGGALACVKHYAVNSQEFRRMTLNAELDERALREIYLTGFEIAVKEGKPGALMTSYNQVNGLQSNENPQLMLEILRKEWGYDGMVVTDWGGSDDHIRGIQCRTTIEMPDPGLHAAREVMHAVERGELKEAEIDACLADYFRTLKRAAAQGKKAVPVEPLRQHALARRAARESAVLLKNDGILPLTGEETVALIGDFAFLPRYQGAGSSLVNSRRVETLRGQLTQRLGEKLLGTVSGYARHGNDTKRREARRLRKALRLACHADCVIFCGGLDEMAETEGLDRKTLALPAAQQRALRALSAVNPNLVLVLSAGSVVDLAPAATVRAILHGYLGGEAGAGAMAELLYGDANPSGKLAESYPLALSDTPAYPYRKLRGNCAEYRESIYVGYRYYDRAKVPLRYPFGFGLSYTRFAYEDLRLSEAGVRFRLRNIGSRAGAEIAELYIGAAESETFRPEKELKGFAKVFLNAGEEKEVYIPFDDKSFRVFDSVANRFLEESGRYRILIGASAADIRLNGELVRAGEKLCRADEKKRLPHYFSGAAQQIGRAEFGRLLGRKLERHPIAGELLRGDALHELRRSRGLLARMLYRQLRRALNRSAARREPDLNLIFAYHMPFRAFSKFGSGKISPGMTEGLLMMLNGHLFGGFRKFVIESIKNRRENRRNEKALR</sequence>
<comment type="caution">
    <text evidence="6">The sequence shown here is derived from an EMBL/GenBank/DDBJ whole genome shotgun (WGS) entry which is preliminary data.</text>
</comment>
<evidence type="ECO:0000256" key="1">
    <source>
        <dbReference type="ARBA" id="ARBA00005336"/>
    </source>
</evidence>
<evidence type="ECO:0000256" key="4">
    <source>
        <dbReference type="RuleBase" id="RU361161"/>
    </source>
</evidence>
<dbReference type="PANTHER" id="PTHR42715:SF10">
    <property type="entry name" value="BETA-GLUCOSIDASE"/>
    <property type="match status" value="1"/>
</dbReference>
<dbReference type="Proteomes" id="UP000018466">
    <property type="component" value="Unassembled WGS sequence"/>
</dbReference>
<accession>A0AA36Y5L0</accession>
<keyword evidence="2 4" id="KW-0378">Hydrolase</keyword>
<dbReference type="EMBL" id="AGEL01000006">
    <property type="protein sequence ID" value="EHO17330.1"/>
    <property type="molecule type" value="Genomic_DNA"/>
</dbReference>
<dbReference type="InterPro" id="IPR013783">
    <property type="entry name" value="Ig-like_fold"/>
</dbReference>
<dbReference type="SUPFAM" id="SSF52279">
    <property type="entry name" value="Beta-D-glucan exohydrolase, C-terminal domain"/>
    <property type="match status" value="1"/>
</dbReference>
<dbReference type="InterPro" id="IPR017853">
    <property type="entry name" value="GH"/>
</dbReference>
<dbReference type="GO" id="GO:0004553">
    <property type="term" value="F:hydrolase activity, hydrolyzing O-glycosyl compounds"/>
    <property type="evidence" value="ECO:0007669"/>
    <property type="project" value="InterPro"/>
</dbReference>
<organism evidence="6 7">
    <name type="scientific">Stomatobaculum longum</name>
    <dbReference type="NCBI Taxonomy" id="796942"/>
    <lineage>
        <taxon>Bacteria</taxon>
        <taxon>Bacillati</taxon>
        <taxon>Bacillota</taxon>
        <taxon>Clostridia</taxon>
        <taxon>Lachnospirales</taxon>
        <taxon>Lachnospiraceae</taxon>
        <taxon>Stomatobaculum</taxon>
    </lineage>
</organism>
<dbReference type="Gene3D" id="3.20.20.300">
    <property type="entry name" value="Glycoside hydrolase, family 3, N-terminal domain"/>
    <property type="match status" value="1"/>
</dbReference>
<comment type="similarity">
    <text evidence="1 4">Belongs to the glycosyl hydrolase 3 family.</text>
</comment>
<dbReference type="InterPro" id="IPR050288">
    <property type="entry name" value="Cellulose_deg_GH3"/>
</dbReference>
<dbReference type="PROSITE" id="PS00775">
    <property type="entry name" value="GLYCOSYL_HYDROL_F3"/>
    <property type="match status" value="1"/>
</dbReference>
<evidence type="ECO:0000256" key="3">
    <source>
        <dbReference type="ARBA" id="ARBA00023277"/>
    </source>
</evidence>
<dbReference type="InterPro" id="IPR001764">
    <property type="entry name" value="Glyco_hydro_3_N"/>
</dbReference>
<keyword evidence="3" id="KW-0119">Carbohydrate metabolism</keyword>
<dbReference type="InterPro" id="IPR002772">
    <property type="entry name" value="Glyco_hydro_3_C"/>
</dbReference>
<dbReference type="GO" id="GO:0005975">
    <property type="term" value="P:carbohydrate metabolic process"/>
    <property type="evidence" value="ECO:0007669"/>
    <property type="project" value="InterPro"/>
</dbReference>